<evidence type="ECO:0000313" key="3">
    <source>
        <dbReference type="Proteomes" id="UP001190700"/>
    </source>
</evidence>
<evidence type="ECO:0000256" key="1">
    <source>
        <dbReference type="SAM" id="MobiDB-lite"/>
    </source>
</evidence>
<accession>A0AAE0LJR6</accession>
<feature type="compositionally biased region" description="Basic and acidic residues" evidence="1">
    <location>
        <begin position="15"/>
        <end position="25"/>
    </location>
</feature>
<gene>
    <name evidence="2" type="ORF">CYMTET_4578</name>
</gene>
<protein>
    <submittedName>
        <fullName evidence="2">Uncharacterized protein</fullName>
    </submittedName>
</protein>
<name>A0AAE0LJR6_9CHLO</name>
<dbReference type="AlphaFoldDB" id="A0AAE0LJR6"/>
<feature type="region of interest" description="Disordered" evidence="1">
    <location>
        <begin position="1"/>
        <end position="25"/>
    </location>
</feature>
<reference evidence="2 3" key="1">
    <citation type="journal article" date="2015" name="Genome Biol. Evol.">
        <title>Comparative Genomics of a Bacterivorous Green Alga Reveals Evolutionary Causalities and Consequences of Phago-Mixotrophic Mode of Nutrition.</title>
        <authorList>
            <person name="Burns J.A."/>
            <person name="Paasch A."/>
            <person name="Narechania A."/>
            <person name="Kim E."/>
        </authorList>
    </citation>
    <scope>NUCLEOTIDE SEQUENCE [LARGE SCALE GENOMIC DNA]</scope>
    <source>
        <strain evidence="2 3">PLY_AMNH</strain>
    </source>
</reference>
<evidence type="ECO:0000313" key="2">
    <source>
        <dbReference type="EMBL" id="KAK3287941.1"/>
    </source>
</evidence>
<keyword evidence="3" id="KW-1185">Reference proteome</keyword>
<comment type="caution">
    <text evidence="2">The sequence shown here is derived from an EMBL/GenBank/DDBJ whole genome shotgun (WGS) entry which is preliminary data.</text>
</comment>
<dbReference type="Proteomes" id="UP001190700">
    <property type="component" value="Unassembled WGS sequence"/>
</dbReference>
<proteinExistence type="predicted"/>
<sequence>MTTDQDGVKYPLMGKNEERVKEGQRTREQKLSLLGLYENYDAAKKTEIPLVDCPLEGCKHTQVYYRIVYESLIDEISRPGDKRPRCAAQEQFGGRFALGMVASVAFSVENAGIATTWSDANAVRLFAGGMWRCSFDAAVTKENHDALAAQLLAPTPNEIDSDRASQSAPRVFALLTLRYADGHPLSSKKKPFRFWLDPAVISHATAEARRANSDDLRLPIIFRGQLLTNEKRRVSIKNGGACAIRCSRAGRVEGVRVSLAVDELERDVHVDDL</sequence>
<dbReference type="EMBL" id="LGRX02000647">
    <property type="protein sequence ID" value="KAK3287941.1"/>
    <property type="molecule type" value="Genomic_DNA"/>
</dbReference>
<organism evidence="2 3">
    <name type="scientific">Cymbomonas tetramitiformis</name>
    <dbReference type="NCBI Taxonomy" id="36881"/>
    <lineage>
        <taxon>Eukaryota</taxon>
        <taxon>Viridiplantae</taxon>
        <taxon>Chlorophyta</taxon>
        <taxon>Pyramimonadophyceae</taxon>
        <taxon>Pyramimonadales</taxon>
        <taxon>Pyramimonadaceae</taxon>
        <taxon>Cymbomonas</taxon>
    </lineage>
</organism>